<proteinExistence type="predicted"/>
<evidence type="ECO:0000313" key="4">
    <source>
        <dbReference type="Proteomes" id="UP000229081"/>
    </source>
</evidence>
<dbReference type="KEGG" id="sphc:CVN68_16400"/>
<sequence>MATVILTVAGTLIGGPVGGAIGGMIGNALDRELLFKPKGREGPRLTELRVQTSSYGTQIPKLFGTMRVAGSVIWATDLVEHRSKQSGGKGRPSTTSFSYTASFAVALSARPIQGIGRIWADGKLLRGTAGDFKSRTGFRLHPGSEDQQPDPLIAAAEGIGLTPAHRGIAYAVFENLELADFGNRIPSLSFEVIADPGPLAAGAVVAELGEGAVAIPEDTVRLAGFAASGASVRAAVEVLAGATGGWFRAEAEALTLLSGPGAAVPLADRGAGEAHRSQRRRDIAAAETAPRTLTLAYYEPARDYQAGIQRAVRPGAGMREARMELAAAIDATGARSIAETALTRLDVERERRTLALPWDSLAIRPGERVTIAGARGIWRVDRWRLENMAVLLECVAVAPGTLAGEASGGRVLPAPDLAMGETVVHAFELPPLGPLATVPQLAVAAGGTGPGWRSAALLVSVDQGASWSPAGATPMPAVVGRVITPPGVAPAQLADRIHAIVVELASGAMLLHDANDAALAAGSNLAMVGDELLQFAHATPLGGRQWELHGLWRGRRGTEPAIGSQAPGDRFVLLEAEALATLDLPAQATGAIVQVLAQSVSDDEAAQAQAHVRGISLVPPAPAHPRERILADGATEISWVRRSRNGWDWIDGVDAPLGEESERYQLTLALAAGGTRTVETEAPRFVLNAEERLATAAATIRQIGAHGLSPPATLELPTGEG</sequence>
<dbReference type="InterPro" id="IPR056490">
    <property type="entry name" value="Rcc01698_C"/>
</dbReference>
<evidence type="ECO:0000259" key="2">
    <source>
        <dbReference type="Pfam" id="PF23666"/>
    </source>
</evidence>
<dbReference type="EMBL" id="CP024923">
    <property type="protein sequence ID" value="ATY33348.1"/>
    <property type="molecule type" value="Genomic_DNA"/>
</dbReference>
<organism evidence="3 4">
    <name type="scientific">Sphingomonas psychrotolerans</name>
    <dbReference type="NCBI Taxonomy" id="1327635"/>
    <lineage>
        <taxon>Bacteria</taxon>
        <taxon>Pseudomonadati</taxon>
        <taxon>Pseudomonadota</taxon>
        <taxon>Alphaproteobacteria</taxon>
        <taxon>Sphingomonadales</taxon>
        <taxon>Sphingomonadaceae</taxon>
        <taxon>Sphingomonas</taxon>
    </lineage>
</organism>
<feature type="domain" description="Tip attachment protein J" evidence="1">
    <location>
        <begin position="230"/>
        <end position="383"/>
    </location>
</feature>
<dbReference type="RefSeq" id="WP_100283152.1">
    <property type="nucleotide sequence ID" value="NZ_CP024923.1"/>
</dbReference>
<name>A0A2K8MHH3_9SPHN</name>
<dbReference type="InterPro" id="IPR032876">
    <property type="entry name" value="J_dom"/>
</dbReference>
<evidence type="ECO:0000313" key="3">
    <source>
        <dbReference type="EMBL" id="ATY33348.1"/>
    </source>
</evidence>
<dbReference type="Pfam" id="PF23666">
    <property type="entry name" value="Rcc01698_C"/>
    <property type="match status" value="1"/>
</dbReference>
<dbReference type="OrthoDB" id="8445115at2"/>
<gene>
    <name evidence="3" type="ORF">CVN68_16400</name>
</gene>
<accession>A0A2K8MHH3</accession>
<protein>
    <submittedName>
        <fullName evidence="3">Uncharacterized protein</fullName>
    </submittedName>
</protein>
<keyword evidence="4" id="KW-1185">Reference proteome</keyword>
<evidence type="ECO:0000259" key="1">
    <source>
        <dbReference type="Pfam" id="PF13550"/>
    </source>
</evidence>
<reference evidence="3 4" key="1">
    <citation type="submission" date="2017-11" db="EMBL/GenBank/DDBJ databases">
        <title>Complete genome sequence of Sphingomonas sp. Strain Cra20, a psychrotolerant potential plant growth promoting rhizobacteria.</title>
        <authorList>
            <person name="Luo Y."/>
        </authorList>
    </citation>
    <scope>NUCLEOTIDE SEQUENCE [LARGE SCALE GENOMIC DNA]</scope>
    <source>
        <strain evidence="3 4">Cra20</strain>
    </source>
</reference>
<feature type="domain" description="Rcc01698-like C-terminal" evidence="2">
    <location>
        <begin position="477"/>
        <end position="572"/>
    </location>
</feature>
<dbReference type="Proteomes" id="UP000229081">
    <property type="component" value="Chromosome"/>
</dbReference>
<dbReference type="AlphaFoldDB" id="A0A2K8MHH3"/>
<dbReference type="Pfam" id="PF13550">
    <property type="entry name" value="Phage-tail_3"/>
    <property type="match status" value="1"/>
</dbReference>